<proteinExistence type="predicted"/>
<sequence>MPAVGSLAPRLRVTDAKRRWRPGMYHHATSIVPEQDEKSRSGGAGRPVATPRESASSPIRPLVLDLDGTLLRTDVLLECIVAVLRRNPLALFSILLWALQGRAVLKQRVARLANLDLTTLPVDQRVVALARAAAAAGRPVVLATAATEELARGIAERFPFISHVIASNAKTNLKGPAKAEALIKAFPEGFDYAGDSAADLPVFAAAETVILVRARHNVVARAKVLDKPTEILAKEHSAAAVWARALRLKQWSKNALVFAPIPLAGALFAPQAWIAASLAFLGLGLVASATYLVNDLFDLPHDRQHWSKRDRPLASGALGIKPALLALPALMALGFGMAALAGPGVVLVTALYVVVTLAYSLWLKQVPIVDVSMLAGLFTLRLLLGVVAIGAVISPWLFVFSFALFLSLSSAKRHTELTRAKIHGVSLRGRGYQALDEPLLLGMGLAAVASSVLILILYLMAEGFRAGHYTAPGFLWCAPVIIFLWQMRIWLLSQRGVLDDDPVTFAIRDRPSLMLGAALVAAFLAAHLGGALPWPA</sequence>
<evidence type="ECO:0000256" key="4">
    <source>
        <dbReference type="ARBA" id="ARBA00022989"/>
    </source>
</evidence>
<keyword evidence="5 7" id="KW-0472">Membrane</keyword>
<dbReference type="KEGG" id="pstg:E8M01_30255"/>
<evidence type="ECO:0000256" key="5">
    <source>
        <dbReference type="ARBA" id="ARBA00023136"/>
    </source>
</evidence>
<protein>
    <submittedName>
        <fullName evidence="8">UbiA family prenyltransferase</fullName>
    </submittedName>
</protein>
<keyword evidence="9" id="KW-1185">Reference proteome</keyword>
<gene>
    <name evidence="8" type="ORF">E8M01_30255</name>
</gene>
<evidence type="ECO:0000256" key="1">
    <source>
        <dbReference type="ARBA" id="ARBA00004141"/>
    </source>
</evidence>
<dbReference type="InterPro" id="IPR036412">
    <property type="entry name" value="HAD-like_sf"/>
</dbReference>
<evidence type="ECO:0000256" key="7">
    <source>
        <dbReference type="SAM" id="Phobius"/>
    </source>
</evidence>
<dbReference type="PANTHER" id="PTHR11048:SF5">
    <property type="entry name" value="DECAPRENYL-PHOSPHATE PHOSPHORIBOSYLTRANSFERASE"/>
    <property type="match status" value="1"/>
</dbReference>
<dbReference type="Proteomes" id="UP000298781">
    <property type="component" value="Chromosome"/>
</dbReference>
<dbReference type="Gene3D" id="1.10.357.140">
    <property type="entry name" value="UbiA prenyltransferase"/>
    <property type="match status" value="1"/>
</dbReference>
<dbReference type="Pfam" id="PF01040">
    <property type="entry name" value="UbiA"/>
    <property type="match status" value="1"/>
</dbReference>
<dbReference type="GO" id="GO:0005886">
    <property type="term" value="C:plasma membrane"/>
    <property type="evidence" value="ECO:0007669"/>
    <property type="project" value="TreeGrafter"/>
</dbReference>
<evidence type="ECO:0000313" key="8">
    <source>
        <dbReference type="EMBL" id="QCI68139.1"/>
    </source>
</evidence>
<keyword evidence="4 7" id="KW-1133">Transmembrane helix</keyword>
<feature type="transmembrane region" description="Helical" evidence="7">
    <location>
        <begin position="439"/>
        <end position="461"/>
    </location>
</feature>
<evidence type="ECO:0000256" key="3">
    <source>
        <dbReference type="ARBA" id="ARBA00022692"/>
    </source>
</evidence>
<dbReference type="GO" id="GO:0016765">
    <property type="term" value="F:transferase activity, transferring alkyl or aryl (other than methyl) groups"/>
    <property type="evidence" value="ECO:0007669"/>
    <property type="project" value="InterPro"/>
</dbReference>
<feature type="region of interest" description="Disordered" evidence="6">
    <location>
        <begin position="27"/>
        <end position="55"/>
    </location>
</feature>
<keyword evidence="2" id="KW-1003">Cell membrane</keyword>
<evidence type="ECO:0000256" key="2">
    <source>
        <dbReference type="ARBA" id="ARBA00022475"/>
    </source>
</evidence>
<feature type="transmembrane region" description="Helical" evidence="7">
    <location>
        <begin position="313"/>
        <end position="333"/>
    </location>
</feature>
<accession>A0A4D7B322</accession>
<dbReference type="EMBL" id="CP039690">
    <property type="protein sequence ID" value="QCI68139.1"/>
    <property type="molecule type" value="Genomic_DNA"/>
</dbReference>
<feature type="transmembrane region" description="Helical" evidence="7">
    <location>
        <begin position="382"/>
        <end position="406"/>
    </location>
</feature>
<dbReference type="InterPro" id="IPR000537">
    <property type="entry name" value="UbiA_prenyltransferase"/>
</dbReference>
<name>A0A4D7B322_9HYPH</name>
<dbReference type="InterPro" id="IPR044878">
    <property type="entry name" value="UbiA_sf"/>
</dbReference>
<dbReference type="Pfam" id="PF12710">
    <property type="entry name" value="HAD"/>
    <property type="match status" value="1"/>
</dbReference>
<evidence type="ECO:0000256" key="6">
    <source>
        <dbReference type="SAM" id="MobiDB-lite"/>
    </source>
</evidence>
<dbReference type="SUPFAM" id="SSF56784">
    <property type="entry name" value="HAD-like"/>
    <property type="match status" value="1"/>
</dbReference>
<dbReference type="NCBIfam" id="NF006088">
    <property type="entry name" value="PRK08238.1"/>
    <property type="match status" value="1"/>
</dbReference>
<dbReference type="InterPro" id="IPR039653">
    <property type="entry name" value="Prenyltransferase"/>
</dbReference>
<organism evidence="8 9">
    <name type="scientific">Phreatobacter stygius</name>
    <dbReference type="NCBI Taxonomy" id="1940610"/>
    <lineage>
        <taxon>Bacteria</taxon>
        <taxon>Pseudomonadati</taxon>
        <taxon>Pseudomonadota</taxon>
        <taxon>Alphaproteobacteria</taxon>
        <taxon>Hyphomicrobiales</taxon>
        <taxon>Phreatobacteraceae</taxon>
        <taxon>Phreatobacter</taxon>
    </lineage>
</organism>
<dbReference type="GO" id="GO:0009247">
    <property type="term" value="P:glycolipid biosynthetic process"/>
    <property type="evidence" value="ECO:0007669"/>
    <property type="project" value="TreeGrafter"/>
</dbReference>
<reference evidence="8 9" key="1">
    <citation type="submission" date="2019-04" db="EMBL/GenBank/DDBJ databases">
        <title>Phreatobacter aquaticus sp. nov.</title>
        <authorList>
            <person name="Choi A."/>
        </authorList>
    </citation>
    <scope>NUCLEOTIDE SEQUENCE [LARGE SCALE GENOMIC DNA]</scope>
    <source>
        <strain evidence="8 9">KCTC 52518</strain>
    </source>
</reference>
<feature type="transmembrane region" description="Helical" evidence="7">
    <location>
        <begin position="340"/>
        <end position="362"/>
    </location>
</feature>
<dbReference type="InterPro" id="IPR023214">
    <property type="entry name" value="HAD_sf"/>
</dbReference>
<dbReference type="Gene3D" id="3.40.50.1000">
    <property type="entry name" value="HAD superfamily/HAD-like"/>
    <property type="match status" value="1"/>
</dbReference>
<keyword evidence="8" id="KW-0808">Transferase</keyword>
<dbReference type="CDD" id="cd13963">
    <property type="entry name" value="PT_UbiA_2"/>
    <property type="match status" value="1"/>
</dbReference>
<evidence type="ECO:0000313" key="9">
    <source>
        <dbReference type="Proteomes" id="UP000298781"/>
    </source>
</evidence>
<feature type="transmembrane region" description="Helical" evidence="7">
    <location>
        <begin position="272"/>
        <end position="293"/>
    </location>
</feature>
<comment type="subcellular location">
    <subcellularLocation>
        <location evidence="1">Membrane</location>
        <topology evidence="1">Multi-pass membrane protein</topology>
    </subcellularLocation>
</comment>
<keyword evidence="3 7" id="KW-0812">Transmembrane</keyword>
<feature type="transmembrane region" description="Helical" evidence="7">
    <location>
        <begin position="513"/>
        <end position="534"/>
    </location>
</feature>
<dbReference type="PANTHER" id="PTHR11048">
    <property type="entry name" value="PRENYLTRANSFERASES"/>
    <property type="match status" value="1"/>
</dbReference>
<feature type="transmembrane region" description="Helical" evidence="7">
    <location>
        <begin position="473"/>
        <end position="492"/>
    </location>
</feature>
<dbReference type="OrthoDB" id="9803632at2"/>
<dbReference type="AlphaFoldDB" id="A0A4D7B322"/>